<sequence>MFQCPQLYSLFESPNPPDCLIEDRETDPISIGELPEGSDSSKAKSKVADIILSGVADWLELNERDNGWAVRRRQLRRFLPTPNEIAAHLTSRPFTTSEAAESPEDSEVLLHLIAIQILASCFTLSHPPSASHMPLYLGKKGPELITSLRLHAQYRFSPAAGHHARNSSRESAWPGLFSGPSIEDRLADEVSRRRLMKKRNTEVTMNKISAWSRELHDLADGPTSSHEHEPVTRRTSIPYSVTSNLPDEGCLSTVGVWYSRIANDKAPKVRTEQPRKNPNFISSALHDAQLQHGHRPHLNHPNQRYLPNRSVRPILPTESQPILPQLVEDFSLHRHHTVPRRSHHPSVSSQLYSRRNSSTPAILEQARDINVAIPEIRRMPTSTAETNDLITAHDFLDESRLSPGHLVTCGHAELPWIELEPVPSEEALVPTSPDFDHVQFARTFSFPHGESLTPVPSVSSTVNDARIEREERMDREANVSVVINEDQTYDFGWESGDSEDSADKHDKR</sequence>
<evidence type="ECO:0000313" key="2">
    <source>
        <dbReference type="EMBL" id="OCK82003.1"/>
    </source>
</evidence>
<keyword evidence="3" id="KW-1185">Reference proteome</keyword>
<feature type="compositionally biased region" description="Polar residues" evidence="1">
    <location>
        <begin position="345"/>
        <end position="357"/>
    </location>
</feature>
<proteinExistence type="predicted"/>
<protein>
    <submittedName>
        <fullName evidence="2">Uncharacterized protein</fullName>
    </submittedName>
</protein>
<dbReference type="EMBL" id="KV744902">
    <property type="protein sequence ID" value="OCK82003.1"/>
    <property type="molecule type" value="Genomic_DNA"/>
</dbReference>
<accession>A0A8E2EEA4</accession>
<name>A0A8E2EEA4_9PEZI</name>
<dbReference type="OrthoDB" id="3946545at2759"/>
<evidence type="ECO:0000256" key="1">
    <source>
        <dbReference type="SAM" id="MobiDB-lite"/>
    </source>
</evidence>
<reference evidence="2 3" key="1">
    <citation type="journal article" date="2016" name="Nat. Commun.">
        <title>Ectomycorrhizal ecology is imprinted in the genome of the dominant symbiotic fungus Cenococcum geophilum.</title>
        <authorList>
            <consortium name="DOE Joint Genome Institute"/>
            <person name="Peter M."/>
            <person name="Kohler A."/>
            <person name="Ohm R.A."/>
            <person name="Kuo A."/>
            <person name="Krutzmann J."/>
            <person name="Morin E."/>
            <person name="Arend M."/>
            <person name="Barry K.W."/>
            <person name="Binder M."/>
            <person name="Choi C."/>
            <person name="Clum A."/>
            <person name="Copeland A."/>
            <person name="Grisel N."/>
            <person name="Haridas S."/>
            <person name="Kipfer T."/>
            <person name="LaButti K."/>
            <person name="Lindquist E."/>
            <person name="Lipzen A."/>
            <person name="Maire R."/>
            <person name="Meier B."/>
            <person name="Mihaltcheva S."/>
            <person name="Molinier V."/>
            <person name="Murat C."/>
            <person name="Poggeler S."/>
            <person name="Quandt C.A."/>
            <person name="Sperisen C."/>
            <person name="Tritt A."/>
            <person name="Tisserant E."/>
            <person name="Crous P.W."/>
            <person name="Henrissat B."/>
            <person name="Nehls U."/>
            <person name="Egli S."/>
            <person name="Spatafora J.W."/>
            <person name="Grigoriev I.V."/>
            <person name="Martin F.M."/>
        </authorList>
    </citation>
    <scope>NUCLEOTIDE SEQUENCE [LARGE SCALE GENOMIC DNA]</scope>
    <source>
        <strain evidence="2 3">CBS 459.81</strain>
    </source>
</reference>
<dbReference type="AlphaFoldDB" id="A0A8E2EEA4"/>
<dbReference type="Proteomes" id="UP000250266">
    <property type="component" value="Unassembled WGS sequence"/>
</dbReference>
<feature type="region of interest" description="Disordered" evidence="1">
    <location>
        <begin position="335"/>
        <end position="357"/>
    </location>
</feature>
<feature type="compositionally biased region" description="Basic residues" evidence="1">
    <location>
        <begin position="335"/>
        <end position="344"/>
    </location>
</feature>
<gene>
    <name evidence="2" type="ORF">K432DRAFT_403323</name>
</gene>
<evidence type="ECO:0000313" key="3">
    <source>
        <dbReference type="Proteomes" id="UP000250266"/>
    </source>
</evidence>
<organism evidence="2 3">
    <name type="scientific">Lepidopterella palustris CBS 459.81</name>
    <dbReference type="NCBI Taxonomy" id="1314670"/>
    <lineage>
        <taxon>Eukaryota</taxon>
        <taxon>Fungi</taxon>
        <taxon>Dikarya</taxon>
        <taxon>Ascomycota</taxon>
        <taxon>Pezizomycotina</taxon>
        <taxon>Dothideomycetes</taxon>
        <taxon>Pleosporomycetidae</taxon>
        <taxon>Mytilinidiales</taxon>
        <taxon>Argynnaceae</taxon>
        <taxon>Lepidopterella</taxon>
    </lineage>
</organism>